<dbReference type="Proteomes" id="UP001302374">
    <property type="component" value="Chromosome"/>
</dbReference>
<evidence type="ECO:0000313" key="4">
    <source>
        <dbReference type="Proteomes" id="UP001302374"/>
    </source>
</evidence>
<dbReference type="GeneID" id="86891440"/>
<evidence type="ECO:0008006" key="5">
    <source>
        <dbReference type="Google" id="ProtNLM"/>
    </source>
</evidence>
<dbReference type="RefSeq" id="WP_118305145.1">
    <property type="nucleotide sequence ID" value="NZ_BMPA01000014.1"/>
</dbReference>
<dbReference type="EMBL" id="CP043839">
    <property type="protein sequence ID" value="WOF12406.1"/>
    <property type="molecule type" value="Genomic_DNA"/>
</dbReference>
<dbReference type="Pfam" id="PF16407">
    <property type="entry name" value="PKD_2"/>
    <property type="match status" value="1"/>
</dbReference>
<evidence type="ECO:0000313" key="1">
    <source>
        <dbReference type="EMBL" id="NJC20142.1"/>
    </source>
</evidence>
<keyword evidence="4" id="KW-1185">Reference proteome</keyword>
<accession>A0A7X6BLR3</accession>
<dbReference type="AlphaFoldDB" id="A0A7X6BLR3"/>
<dbReference type="Proteomes" id="UP000576368">
    <property type="component" value="Unassembled WGS sequence"/>
</dbReference>
<protein>
    <recommendedName>
        <fullName evidence="5">Bacteroidetes PKD-like domain-containing protein</fullName>
    </recommendedName>
</protein>
<dbReference type="InterPro" id="IPR032183">
    <property type="entry name" value="PKD-like"/>
</dbReference>
<reference evidence="2 4" key="1">
    <citation type="submission" date="2019-09" db="EMBL/GenBank/DDBJ databases">
        <title>Butyricimonas paravirosa DSM 105722 (=214-4 = JCM 18677 = CCUG 65563).</title>
        <authorList>
            <person name="Le Roy T."/>
            <person name="Cani P.D."/>
        </authorList>
    </citation>
    <scope>NUCLEOTIDE SEQUENCE [LARGE SCALE GENOMIC DNA]</scope>
    <source>
        <strain evidence="2 4">DSM 105722</strain>
    </source>
</reference>
<dbReference type="PROSITE" id="PS51257">
    <property type="entry name" value="PROKAR_LIPOPROTEIN"/>
    <property type="match status" value="1"/>
</dbReference>
<reference evidence="1 3" key="2">
    <citation type="submission" date="2020-03" db="EMBL/GenBank/DDBJ databases">
        <title>Genomic Encyclopedia of Type Strains, Phase IV (KMG-IV): sequencing the most valuable type-strain genomes for metagenomic binning, comparative biology and taxonomic classification.</title>
        <authorList>
            <person name="Goeker M."/>
        </authorList>
    </citation>
    <scope>NUCLEOTIDE SEQUENCE [LARGE SCALE GENOMIC DNA]</scope>
    <source>
        <strain evidence="1 3">DSM 105722</strain>
    </source>
</reference>
<evidence type="ECO:0000313" key="2">
    <source>
        <dbReference type="EMBL" id="WOF12406.1"/>
    </source>
</evidence>
<dbReference type="EMBL" id="JAATLI010000015">
    <property type="protein sequence ID" value="NJC20142.1"/>
    <property type="molecule type" value="Genomic_DNA"/>
</dbReference>
<evidence type="ECO:0000313" key="3">
    <source>
        <dbReference type="Proteomes" id="UP000576368"/>
    </source>
</evidence>
<sequence length="551" mass="62845">MKYILFIFVSVFIAVSCIDDKTNLDYKEINEYQNWKIEGVDASYSLFPGESVTLTPKVRLSIDSLNPDVSYSWLLDGKEVSTHASYTFTADVYGEYELIFNAIDNKTGVAFPEAIIMNVTPLYKLGWLFLGRTASGASRLDMLITKRQTIHYLNEYGYDRWRDSLLHVQFATGLGEQLGMGPIKLVEEFSYNDYVSTENSEVMVLQESGPVELSGNALTYAGRPFDEFMGTLPENLVIQDAALSKTSKWLLAEDGLLYYAVANVLTDLHSGRYNDDPAFNGMKFTSLIQTSKADNDYHIDVVPAIDAEGTMWAFYDDAGKDNSTFIINPQNEVGRKLEIRNNTAGEFDMSLFQKFKGKRIKDCFVSDYDYLLSLLKLENGTYVWHRYAFGDHKDAADFIGLEESQVREFADQSMFTNFKDAAYFHYNYGYDPNTYDDYEWLFIAAGNQLYGCGMEWEGTGQQSSEHFYTAPVEIQSIKIRYISELDYILLGVLMVDGTFEVLEVRRSEEERFVYKSVYKENLKTLDPEMVEVVDFIPKWGSGANLFQGTCL</sequence>
<gene>
    <name evidence="2" type="ORF">F1644_09075</name>
    <name evidence="1" type="ORF">GGR15_003785</name>
</gene>
<name>A0A7X6BLR3_9BACT</name>
<organism evidence="1 3">
    <name type="scientific">Butyricimonas paravirosa</name>
    <dbReference type="NCBI Taxonomy" id="1472417"/>
    <lineage>
        <taxon>Bacteria</taxon>
        <taxon>Pseudomonadati</taxon>
        <taxon>Bacteroidota</taxon>
        <taxon>Bacteroidia</taxon>
        <taxon>Bacteroidales</taxon>
        <taxon>Odoribacteraceae</taxon>
        <taxon>Butyricimonas</taxon>
    </lineage>
</organism>
<proteinExistence type="predicted"/>